<dbReference type="AlphaFoldDB" id="A0A923E3A6"/>
<accession>A0A923E3A6</accession>
<comment type="caution">
    <text evidence="2">The sequence shown here is derived from an EMBL/GenBank/DDBJ whole genome shotgun (WGS) entry which is preliminary data.</text>
</comment>
<feature type="signal peptide" evidence="1">
    <location>
        <begin position="1"/>
        <end position="24"/>
    </location>
</feature>
<proteinExistence type="predicted"/>
<evidence type="ECO:0008006" key="4">
    <source>
        <dbReference type="Google" id="ProtNLM"/>
    </source>
</evidence>
<dbReference type="PROSITE" id="PS51257">
    <property type="entry name" value="PROKAR_LIPOPROTEIN"/>
    <property type="match status" value="1"/>
</dbReference>
<keyword evidence="1" id="KW-0732">Signal</keyword>
<protein>
    <recommendedName>
        <fullName evidence="4">SurA N-terminal domain-containing protein</fullName>
    </recommendedName>
</protein>
<feature type="chain" id="PRO_5039388247" description="SurA N-terminal domain-containing protein" evidence="1">
    <location>
        <begin position="25"/>
        <end position="190"/>
    </location>
</feature>
<sequence>MRVKTAALIAAASIGVLGLGACTAQPGTAVSVNGVAYSEADITRGVEDYAALTGKTLDRSTVVRMVPNALKLTELADELDLAAGDEEVQAHLDGLVASGKVVAPEDGIGKVLTEILRYTVINSQIGALDEQTVAEAQQKFQEIAASQQVEINPRYGSALPDGTAVPPRFGDVVELSDLAAAEGAEGVLPQ</sequence>
<reference evidence="2" key="1">
    <citation type="submission" date="2020-08" db="EMBL/GenBank/DDBJ databases">
        <title>Sequencing the genomes of 1000 actinobacteria strains.</title>
        <authorList>
            <person name="Klenk H.-P."/>
        </authorList>
    </citation>
    <scope>NUCLEOTIDE SEQUENCE</scope>
    <source>
        <strain evidence="2">DSM 10695</strain>
    </source>
</reference>
<evidence type="ECO:0000256" key="1">
    <source>
        <dbReference type="SAM" id="SignalP"/>
    </source>
</evidence>
<dbReference type="Proteomes" id="UP000617426">
    <property type="component" value="Unassembled WGS sequence"/>
</dbReference>
<organism evidence="2 3">
    <name type="scientific">Schaalia hyovaginalis</name>
    <dbReference type="NCBI Taxonomy" id="29316"/>
    <lineage>
        <taxon>Bacteria</taxon>
        <taxon>Bacillati</taxon>
        <taxon>Actinomycetota</taxon>
        <taxon>Actinomycetes</taxon>
        <taxon>Actinomycetales</taxon>
        <taxon>Actinomycetaceae</taxon>
        <taxon>Schaalia</taxon>
    </lineage>
</organism>
<gene>
    <name evidence="2" type="ORF">HD592_001813</name>
</gene>
<name>A0A923E3A6_9ACTO</name>
<evidence type="ECO:0000313" key="2">
    <source>
        <dbReference type="EMBL" id="MBB6335248.1"/>
    </source>
</evidence>
<dbReference type="RefSeq" id="WP_184453539.1">
    <property type="nucleotide sequence ID" value="NZ_JACHMK010000001.1"/>
</dbReference>
<evidence type="ECO:0000313" key="3">
    <source>
        <dbReference type="Proteomes" id="UP000617426"/>
    </source>
</evidence>
<keyword evidence="3" id="KW-1185">Reference proteome</keyword>
<dbReference type="EMBL" id="JACHMK010000001">
    <property type="protein sequence ID" value="MBB6335248.1"/>
    <property type="molecule type" value="Genomic_DNA"/>
</dbReference>